<comment type="similarity">
    <text evidence="1">Belongs to the glycosyl hydrolase 2 family.</text>
</comment>
<dbReference type="InterPro" id="IPR040605">
    <property type="entry name" value="Glyco_hydro2_dom5"/>
</dbReference>
<dbReference type="PANTHER" id="PTHR42732">
    <property type="entry name" value="BETA-GALACTOSIDASE"/>
    <property type="match status" value="1"/>
</dbReference>
<dbReference type="GO" id="GO:0005975">
    <property type="term" value="P:carbohydrate metabolic process"/>
    <property type="evidence" value="ECO:0007669"/>
    <property type="project" value="InterPro"/>
</dbReference>
<dbReference type="InterPro" id="IPR013783">
    <property type="entry name" value="Ig-like_fold"/>
</dbReference>
<dbReference type="Gene3D" id="2.60.40.10">
    <property type="entry name" value="Immunoglobulins"/>
    <property type="match status" value="2"/>
</dbReference>
<reference evidence="7" key="1">
    <citation type="journal article" date="2023" name="Mol. Phylogenet. Evol.">
        <title>Genome-scale phylogeny and comparative genomics of the fungal order Sordariales.</title>
        <authorList>
            <person name="Hensen N."/>
            <person name="Bonometti L."/>
            <person name="Westerberg I."/>
            <person name="Brannstrom I.O."/>
            <person name="Guillou S."/>
            <person name="Cros-Aarteil S."/>
            <person name="Calhoun S."/>
            <person name="Haridas S."/>
            <person name="Kuo A."/>
            <person name="Mondo S."/>
            <person name="Pangilinan J."/>
            <person name="Riley R."/>
            <person name="LaButti K."/>
            <person name="Andreopoulos B."/>
            <person name="Lipzen A."/>
            <person name="Chen C."/>
            <person name="Yan M."/>
            <person name="Daum C."/>
            <person name="Ng V."/>
            <person name="Clum A."/>
            <person name="Steindorff A."/>
            <person name="Ohm R.A."/>
            <person name="Martin F."/>
            <person name="Silar P."/>
            <person name="Natvig D.O."/>
            <person name="Lalanne C."/>
            <person name="Gautier V."/>
            <person name="Ament-Velasquez S.L."/>
            <person name="Kruys A."/>
            <person name="Hutchinson M.I."/>
            <person name="Powell A.J."/>
            <person name="Barry K."/>
            <person name="Miller A.N."/>
            <person name="Grigoriev I.V."/>
            <person name="Debuchy R."/>
            <person name="Gladieux P."/>
            <person name="Hiltunen Thoren M."/>
            <person name="Johannesson H."/>
        </authorList>
    </citation>
    <scope>NUCLEOTIDE SEQUENCE</scope>
    <source>
        <strain evidence="7">PSN324</strain>
    </source>
</reference>
<dbReference type="Proteomes" id="UP001321749">
    <property type="component" value="Unassembled WGS sequence"/>
</dbReference>
<dbReference type="Pfam" id="PF18565">
    <property type="entry name" value="Glyco_hydro2_C5"/>
    <property type="match status" value="1"/>
</dbReference>
<dbReference type="InterPro" id="IPR051913">
    <property type="entry name" value="GH2_Domain-Containing"/>
</dbReference>
<dbReference type="GO" id="GO:0004553">
    <property type="term" value="F:hydrolase activity, hydrolyzing O-glycosyl compounds"/>
    <property type="evidence" value="ECO:0007669"/>
    <property type="project" value="InterPro"/>
</dbReference>
<evidence type="ECO:0000259" key="4">
    <source>
        <dbReference type="Pfam" id="PF02836"/>
    </source>
</evidence>
<keyword evidence="3" id="KW-0326">Glycosidase</keyword>
<dbReference type="InterPro" id="IPR006101">
    <property type="entry name" value="Glyco_hydro_2"/>
</dbReference>
<dbReference type="InterPro" id="IPR032311">
    <property type="entry name" value="DUF4982"/>
</dbReference>
<keyword evidence="2 7" id="KW-0378">Hydrolase</keyword>
<protein>
    <submittedName>
        <fullName evidence="7">Glycoside hydrolase superfamily</fullName>
    </submittedName>
</protein>
<evidence type="ECO:0000313" key="8">
    <source>
        <dbReference type="Proteomes" id="UP001321749"/>
    </source>
</evidence>
<dbReference type="InterPro" id="IPR017853">
    <property type="entry name" value="GH"/>
</dbReference>
<keyword evidence="8" id="KW-1185">Reference proteome</keyword>
<evidence type="ECO:0000256" key="1">
    <source>
        <dbReference type="ARBA" id="ARBA00007401"/>
    </source>
</evidence>
<accession>A0AAV9I5R6</accession>
<dbReference type="PANTHER" id="PTHR42732:SF1">
    <property type="entry name" value="BETA-MANNOSIDASE"/>
    <property type="match status" value="1"/>
</dbReference>
<gene>
    <name evidence="7" type="ORF">QBC42DRAFT_327801</name>
</gene>
<dbReference type="InterPro" id="IPR006103">
    <property type="entry name" value="Glyco_hydro_2_cat"/>
</dbReference>
<evidence type="ECO:0000259" key="6">
    <source>
        <dbReference type="Pfam" id="PF18565"/>
    </source>
</evidence>
<dbReference type="SUPFAM" id="SSF49373">
    <property type="entry name" value="Invasin/intimin cell-adhesion fragments"/>
    <property type="match status" value="1"/>
</dbReference>
<dbReference type="EMBL" id="MU864932">
    <property type="protein sequence ID" value="KAK4466371.1"/>
    <property type="molecule type" value="Genomic_DNA"/>
</dbReference>
<feature type="domain" description="DUF4982" evidence="5">
    <location>
        <begin position="321"/>
        <end position="374"/>
    </location>
</feature>
<evidence type="ECO:0000313" key="7">
    <source>
        <dbReference type="EMBL" id="KAK4466371.1"/>
    </source>
</evidence>
<dbReference type="Pfam" id="PF02836">
    <property type="entry name" value="Glyco_hydro_2_C"/>
    <property type="match status" value="1"/>
</dbReference>
<dbReference type="Pfam" id="PF16355">
    <property type="entry name" value="DUF4982"/>
    <property type="match status" value="1"/>
</dbReference>
<dbReference type="AlphaFoldDB" id="A0AAV9I5R6"/>
<dbReference type="InterPro" id="IPR008964">
    <property type="entry name" value="Invasin/intimin_cell_adhesion"/>
</dbReference>
<dbReference type="Gene3D" id="3.20.20.80">
    <property type="entry name" value="Glycosidases"/>
    <property type="match status" value="1"/>
</dbReference>
<dbReference type="PRINTS" id="PR00132">
    <property type="entry name" value="GLHYDRLASE2"/>
</dbReference>
<evidence type="ECO:0000259" key="5">
    <source>
        <dbReference type="Pfam" id="PF16355"/>
    </source>
</evidence>
<feature type="domain" description="Glycoside hydrolase family 2" evidence="6">
    <location>
        <begin position="387"/>
        <end position="491"/>
    </location>
</feature>
<sequence>MAVLRWSLATRLSIDTYETRFGIRALKATGNGLLVNGERIYLQGVNQHHDLGAIGAAFNYRAAQRQLEVLRELGSNVIRISYNPPAPELLDLADKIGFPVMNEAFDCWQKQKNPNDFHLIFDDWSEADVWAMMRRDRNHPSIFAWSIGNEVGEQTDGANGESIGRRLSTIVHEEDPFRGSTASMNVAKPNQPFPKSLDVMSLNYQGEGTRTPPLYPDFHKAFPNALLLSSETAAALSTRGTYFFPVAKEFSAPQTDQPGGGGNPQLRQDENPYVAGEFVWTGWDYLGEPTPYYSARSSYFGIVDLCGFKKDRFYLRSDPRHVFSAADEAELFLNGKTQGRINKEASNYRFRWDNVKYEAGELHVVTYKGGKAWANDTVRTTSSPAQLRLRADRSQIEADSYDLSFLTLEVVDKDGEVVPDASNLVTFAVSSGEGEIVATDNGNPYDMVAFPSKQRKAFSGMALSIVRAKPGAKGAFTVTATAGGLVGANVTIIAQ</sequence>
<evidence type="ECO:0000256" key="2">
    <source>
        <dbReference type="ARBA" id="ARBA00022801"/>
    </source>
</evidence>
<organism evidence="7 8">
    <name type="scientific">Cladorrhinum samala</name>
    <dbReference type="NCBI Taxonomy" id="585594"/>
    <lineage>
        <taxon>Eukaryota</taxon>
        <taxon>Fungi</taxon>
        <taxon>Dikarya</taxon>
        <taxon>Ascomycota</taxon>
        <taxon>Pezizomycotina</taxon>
        <taxon>Sordariomycetes</taxon>
        <taxon>Sordariomycetidae</taxon>
        <taxon>Sordariales</taxon>
        <taxon>Podosporaceae</taxon>
        <taxon>Cladorrhinum</taxon>
    </lineage>
</organism>
<feature type="domain" description="Glycoside hydrolase family 2 catalytic" evidence="4">
    <location>
        <begin position="30"/>
        <end position="156"/>
    </location>
</feature>
<dbReference type="SUPFAM" id="SSF51445">
    <property type="entry name" value="(Trans)glycosidases"/>
    <property type="match status" value="1"/>
</dbReference>
<proteinExistence type="inferred from homology"/>
<evidence type="ECO:0000256" key="3">
    <source>
        <dbReference type="ARBA" id="ARBA00023295"/>
    </source>
</evidence>
<comment type="caution">
    <text evidence="7">The sequence shown here is derived from an EMBL/GenBank/DDBJ whole genome shotgun (WGS) entry which is preliminary data.</text>
</comment>
<reference evidence="7" key="2">
    <citation type="submission" date="2023-06" db="EMBL/GenBank/DDBJ databases">
        <authorList>
            <consortium name="Lawrence Berkeley National Laboratory"/>
            <person name="Mondo S.J."/>
            <person name="Hensen N."/>
            <person name="Bonometti L."/>
            <person name="Westerberg I."/>
            <person name="Brannstrom I.O."/>
            <person name="Guillou S."/>
            <person name="Cros-Aarteil S."/>
            <person name="Calhoun S."/>
            <person name="Haridas S."/>
            <person name="Kuo A."/>
            <person name="Pangilinan J."/>
            <person name="Riley R."/>
            <person name="Labutti K."/>
            <person name="Andreopoulos B."/>
            <person name="Lipzen A."/>
            <person name="Chen C."/>
            <person name="Yanf M."/>
            <person name="Daum C."/>
            <person name="Ng V."/>
            <person name="Clum A."/>
            <person name="Steindorff A."/>
            <person name="Ohm R."/>
            <person name="Martin F."/>
            <person name="Silar P."/>
            <person name="Natvig D."/>
            <person name="Lalanne C."/>
            <person name="Gautier V."/>
            <person name="Ament-Velasquez S.L."/>
            <person name="Kruys A."/>
            <person name="Hutchinson M.I."/>
            <person name="Powell A.J."/>
            <person name="Barry K."/>
            <person name="Miller A.N."/>
            <person name="Grigoriev I.V."/>
            <person name="Debuchy R."/>
            <person name="Gladieux P."/>
            <person name="Thoren M.H."/>
            <person name="Johannesson H."/>
        </authorList>
    </citation>
    <scope>NUCLEOTIDE SEQUENCE</scope>
    <source>
        <strain evidence="7">PSN324</strain>
    </source>
</reference>
<name>A0AAV9I5R6_9PEZI</name>